<evidence type="ECO:0000313" key="3">
    <source>
        <dbReference type="Proteomes" id="UP001396334"/>
    </source>
</evidence>
<proteinExistence type="predicted"/>
<dbReference type="PROSITE" id="PS50878">
    <property type="entry name" value="RT_POL"/>
    <property type="match status" value="1"/>
</dbReference>
<organism evidence="2 3">
    <name type="scientific">Hibiscus sabdariffa</name>
    <name type="common">roselle</name>
    <dbReference type="NCBI Taxonomy" id="183260"/>
    <lineage>
        <taxon>Eukaryota</taxon>
        <taxon>Viridiplantae</taxon>
        <taxon>Streptophyta</taxon>
        <taxon>Embryophyta</taxon>
        <taxon>Tracheophyta</taxon>
        <taxon>Spermatophyta</taxon>
        <taxon>Magnoliopsida</taxon>
        <taxon>eudicotyledons</taxon>
        <taxon>Gunneridae</taxon>
        <taxon>Pentapetalae</taxon>
        <taxon>rosids</taxon>
        <taxon>malvids</taxon>
        <taxon>Malvales</taxon>
        <taxon>Malvaceae</taxon>
        <taxon>Malvoideae</taxon>
        <taxon>Hibiscus</taxon>
    </lineage>
</organism>
<evidence type="ECO:0000259" key="1">
    <source>
        <dbReference type="PROSITE" id="PS50878"/>
    </source>
</evidence>
<protein>
    <recommendedName>
        <fullName evidence="1">Reverse transcriptase domain-containing protein</fullName>
    </recommendedName>
</protein>
<dbReference type="Pfam" id="PF00078">
    <property type="entry name" value="RVT_1"/>
    <property type="match status" value="1"/>
</dbReference>
<dbReference type="Gene3D" id="3.10.10.10">
    <property type="entry name" value="HIV Type 1 Reverse Transcriptase, subunit A, domain 1"/>
    <property type="match status" value="1"/>
</dbReference>
<dbReference type="InterPro" id="IPR053134">
    <property type="entry name" value="RNA-dir_DNA_polymerase"/>
</dbReference>
<accession>A0ABR2NU39</accession>
<dbReference type="SUPFAM" id="SSF56672">
    <property type="entry name" value="DNA/RNA polymerases"/>
    <property type="match status" value="1"/>
</dbReference>
<feature type="domain" description="Reverse transcriptase" evidence="1">
    <location>
        <begin position="1"/>
        <end position="152"/>
    </location>
</feature>
<dbReference type="EMBL" id="JBBPBN010000100">
    <property type="protein sequence ID" value="KAK8979724.1"/>
    <property type="molecule type" value="Genomic_DNA"/>
</dbReference>
<dbReference type="CDD" id="cd01647">
    <property type="entry name" value="RT_LTR"/>
    <property type="match status" value="1"/>
</dbReference>
<name>A0ABR2NU39_9ROSI</name>
<comment type="caution">
    <text evidence="2">The sequence shown here is derived from an EMBL/GenBank/DDBJ whole genome shotgun (WGS) entry which is preliminary data.</text>
</comment>
<reference evidence="2 3" key="1">
    <citation type="journal article" date="2024" name="G3 (Bethesda)">
        <title>Genome assembly of Hibiscus sabdariffa L. provides insights into metabolisms of medicinal natural products.</title>
        <authorList>
            <person name="Kim T."/>
        </authorList>
    </citation>
    <scope>NUCLEOTIDE SEQUENCE [LARGE SCALE GENOMIC DNA]</scope>
    <source>
        <strain evidence="2">TK-2024</strain>
        <tissue evidence="2">Old leaves</tissue>
    </source>
</reference>
<sequence length="175" mass="20517">MCVDCRAVNQITIKYRHPIPRLNDMLDELCGATIFSKIDLKSGYHQIRMREGDEWKTTFKTKLGLYEWLVMPFGLTNAPSTFMQLMNHVLRSFIGKFCVVYFDDILNYSKTLHEHVEHLKAVLQSLREERLFGNMEKCVFCTEKLTFLGYIVSSQGVEVDPEKIKAIQEWPRDMK</sequence>
<dbReference type="InterPro" id="IPR000477">
    <property type="entry name" value="RT_dom"/>
</dbReference>
<dbReference type="PANTHER" id="PTHR24559">
    <property type="entry name" value="TRANSPOSON TY3-I GAG-POL POLYPROTEIN"/>
    <property type="match status" value="1"/>
</dbReference>
<gene>
    <name evidence="2" type="ORF">V6N11_027759</name>
</gene>
<dbReference type="InterPro" id="IPR043502">
    <property type="entry name" value="DNA/RNA_pol_sf"/>
</dbReference>
<evidence type="ECO:0000313" key="2">
    <source>
        <dbReference type="EMBL" id="KAK8979724.1"/>
    </source>
</evidence>
<dbReference type="Proteomes" id="UP001396334">
    <property type="component" value="Unassembled WGS sequence"/>
</dbReference>
<dbReference type="InterPro" id="IPR043128">
    <property type="entry name" value="Rev_trsase/Diguanyl_cyclase"/>
</dbReference>
<keyword evidence="3" id="KW-1185">Reference proteome</keyword>
<dbReference type="Gene3D" id="3.30.70.270">
    <property type="match status" value="1"/>
</dbReference>
<dbReference type="PANTHER" id="PTHR24559:SF437">
    <property type="entry name" value="RNA-DIRECTED DNA POLYMERASE HOMOLOG"/>
    <property type="match status" value="1"/>
</dbReference>